<dbReference type="EMBL" id="CP015840">
    <property type="protein sequence ID" value="ANG66127.1"/>
    <property type="molecule type" value="Genomic_DNA"/>
</dbReference>
<evidence type="ECO:0000256" key="4">
    <source>
        <dbReference type="ARBA" id="ARBA00022679"/>
    </source>
</evidence>
<dbReference type="PANTHER" id="PTHR43586">
    <property type="entry name" value="CYSTEINE DESULFURASE"/>
    <property type="match status" value="1"/>
</dbReference>
<dbReference type="InterPro" id="IPR020578">
    <property type="entry name" value="Aminotrans_V_PyrdxlP_BS"/>
</dbReference>
<dbReference type="KEGG" id="cgz:M787_002195"/>
<accession>A0A173DYY9</accession>
<evidence type="ECO:0000256" key="5">
    <source>
        <dbReference type="ARBA" id="ARBA00022898"/>
    </source>
</evidence>
<keyword evidence="5 8" id="KW-0663">Pyridoxal phosphate</keyword>
<dbReference type="InterPro" id="IPR010970">
    <property type="entry name" value="Cys_dSase_SufS"/>
</dbReference>
<dbReference type="GO" id="GO:0006534">
    <property type="term" value="P:cysteine metabolic process"/>
    <property type="evidence" value="ECO:0007669"/>
    <property type="project" value="UniProtKB-UniRule"/>
</dbReference>
<dbReference type="PROSITE" id="PS00595">
    <property type="entry name" value="AA_TRANSFER_CLASS_5"/>
    <property type="match status" value="1"/>
</dbReference>
<proteinExistence type="inferred from homology"/>
<evidence type="ECO:0000313" key="11">
    <source>
        <dbReference type="Proteomes" id="UP000019147"/>
    </source>
</evidence>
<organism evidence="10 11">
    <name type="scientific">Chlamydia gallinacea 08-1274/3</name>
    <dbReference type="NCBI Taxonomy" id="1143323"/>
    <lineage>
        <taxon>Bacteria</taxon>
        <taxon>Pseudomonadati</taxon>
        <taxon>Chlamydiota</taxon>
        <taxon>Chlamydiia</taxon>
        <taxon>Chlamydiales</taxon>
        <taxon>Chlamydiaceae</taxon>
        <taxon>Chlamydia/Chlamydophila group</taxon>
        <taxon>Chlamydia</taxon>
    </lineage>
</organism>
<dbReference type="InterPro" id="IPR015422">
    <property type="entry name" value="PyrdxlP-dep_Trfase_small"/>
</dbReference>
<dbReference type="Gene3D" id="3.40.640.10">
    <property type="entry name" value="Type I PLP-dependent aspartate aminotransferase-like (Major domain)"/>
    <property type="match status" value="1"/>
</dbReference>
<dbReference type="InterPro" id="IPR015421">
    <property type="entry name" value="PyrdxlP-dep_Trfase_major"/>
</dbReference>
<reference evidence="10 11" key="1">
    <citation type="journal article" date="2014" name="Syst. Appl. Microbiol.">
        <title>Evidence for the existence of two new members of the family Chlamydiaceae and proposal of Chlamydia avium sp. nov. and Chlamydia gallinacea sp. nov.</title>
        <authorList>
            <person name="Sachse K."/>
            <person name="Laroucau K."/>
            <person name="Riege K."/>
            <person name="Wehner S."/>
            <person name="Dilcher M."/>
            <person name="Creasy H.H."/>
            <person name="Weidmann M."/>
            <person name="Myers G."/>
            <person name="Vorimore F."/>
            <person name="Vicari N."/>
            <person name="Magnino S."/>
            <person name="Liebler-Tenorio E."/>
            <person name="Ruettger A."/>
            <person name="Bavoil P.M."/>
            <person name="Hufert F.T."/>
            <person name="Rossello-Mora R."/>
            <person name="Marz M."/>
        </authorList>
    </citation>
    <scope>NUCLEOTIDE SEQUENCE [LARGE SCALE GENOMIC DNA]</scope>
    <source>
        <strain evidence="10 11">08-1274/3</strain>
    </source>
</reference>
<protein>
    <recommendedName>
        <fullName evidence="3 8">Cysteine desulfurase</fullName>
        <ecNumber evidence="3 8">2.8.1.7</ecNumber>
    </recommendedName>
</protein>
<dbReference type="Proteomes" id="UP000019147">
    <property type="component" value="Chromosome"/>
</dbReference>
<comment type="cofactor">
    <cofactor evidence="1 7">
        <name>pyridoxal 5'-phosphate</name>
        <dbReference type="ChEBI" id="CHEBI:597326"/>
    </cofactor>
</comment>
<comment type="similarity">
    <text evidence="2 8">Belongs to the class-V pyridoxal-phosphate-dependent aminotransferase family. Csd subfamily.</text>
</comment>
<dbReference type="GO" id="GO:0031071">
    <property type="term" value="F:cysteine desulfurase activity"/>
    <property type="evidence" value="ECO:0007669"/>
    <property type="project" value="UniProtKB-UniRule"/>
</dbReference>
<dbReference type="PANTHER" id="PTHR43586:SF8">
    <property type="entry name" value="CYSTEINE DESULFURASE 1, CHLOROPLASTIC"/>
    <property type="match status" value="1"/>
</dbReference>
<evidence type="ECO:0000256" key="8">
    <source>
        <dbReference type="RuleBase" id="RU004506"/>
    </source>
</evidence>
<dbReference type="InterPro" id="IPR000192">
    <property type="entry name" value="Aminotrans_V_dom"/>
</dbReference>
<dbReference type="NCBIfam" id="TIGR01979">
    <property type="entry name" value="sufS"/>
    <property type="match status" value="1"/>
</dbReference>
<evidence type="ECO:0000256" key="7">
    <source>
        <dbReference type="RuleBase" id="RU004504"/>
    </source>
</evidence>
<dbReference type="OrthoDB" id="9808002at2"/>
<sequence>MTLCKRKIKEDFPIFANKQRQGMPYIYLDSAATTHKPQQVIDAITHFYSVDYATVNRNVYSSSRLVTENYTAVRNKVSQWIHAAHDDEIVFTRGTTAALNLLALSANDVLIPSGGCVLVSEAEHHANVLSWEIACRRRGSQVKKISVDDFGYIDLNHLESLLQEGASFVSIAHVSNVTGAVQPLKEISHLVHRYGAYLAVDGAQGVVHAPIHVVHDDIDFYAFSSHKMYGPTGVGVLYGKRELLHKLPPVEGGGDMVVVYDSNSPEYYPAPLKFEAGTPPIASVLGFGAALDYLQNVLVEDVSLLYQHEEDLICDLYAQLMEIPEIRILGPGFRQPRGALISFRIAGAHPLDIGCLLDLQGIAVRSGHQCSQPAMQRWSVGHVLRVSLGIYNDQQDISIFITALQDVLEKIRV</sequence>
<gene>
    <name evidence="10" type="ORF">M787_002195</name>
</gene>
<keyword evidence="4 8" id="KW-0808">Transferase</keyword>
<dbReference type="eggNOG" id="COG0520">
    <property type="taxonomic scope" value="Bacteria"/>
</dbReference>
<evidence type="ECO:0000256" key="1">
    <source>
        <dbReference type="ARBA" id="ARBA00001933"/>
    </source>
</evidence>
<evidence type="ECO:0000256" key="6">
    <source>
        <dbReference type="ARBA" id="ARBA00050776"/>
    </source>
</evidence>
<evidence type="ECO:0000259" key="9">
    <source>
        <dbReference type="Pfam" id="PF00266"/>
    </source>
</evidence>
<comment type="function">
    <text evidence="8">Catalyzes the removal of elemental sulfur and selenium atoms from L-cysteine, L-cystine, L-selenocysteine, and L-selenocystine to produce L-alanine.</text>
</comment>
<dbReference type="AlphaFoldDB" id="A0A173DYY9"/>
<dbReference type="STRING" id="1143323.M787_002195"/>
<evidence type="ECO:0000256" key="3">
    <source>
        <dbReference type="ARBA" id="ARBA00012239"/>
    </source>
</evidence>
<dbReference type="CDD" id="cd06453">
    <property type="entry name" value="SufS_like"/>
    <property type="match status" value="1"/>
</dbReference>
<dbReference type="EC" id="2.8.1.7" evidence="3 8"/>
<dbReference type="InterPro" id="IPR015424">
    <property type="entry name" value="PyrdxlP-dep_Trfase"/>
</dbReference>
<name>A0A173DYY9_9CHLA</name>
<dbReference type="Gene3D" id="3.90.1150.10">
    <property type="entry name" value="Aspartate Aminotransferase, domain 1"/>
    <property type="match status" value="1"/>
</dbReference>
<feature type="domain" description="Aminotransferase class V" evidence="9">
    <location>
        <begin position="26"/>
        <end position="399"/>
    </location>
</feature>
<dbReference type="Pfam" id="PF00266">
    <property type="entry name" value="Aminotran_5"/>
    <property type="match status" value="1"/>
</dbReference>
<dbReference type="GO" id="GO:0030170">
    <property type="term" value="F:pyridoxal phosphate binding"/>
    <property type="evidence" value="ECO:0007669"/>
    <property type="project" value="UniProtKB-UniRule"/>
</dbReference>
<evidence type="ECO:0000256" key="2">
    <source>
        <dbReference type="ARBA" id="ARBA00010447"/>
    </source>
</evidence>
<evidence type="ECO:0000313" key="10">
    <source>
        <dbReference type="EMBL" id="ANG66127.1"/>
    </source>
</evidence>
<comment type="catalytic activity">
    <reaction evidence="6 8">
        <text>(sulfur carrier)-H + L-cysteine = (sulfur carrier)-SH + L-alanine</text>
        <dbReference type="Rhea" id="RHEA:43892"/>
        <dbReference type="Rhea" id="RHEA-COMP:14737"/>
        <dbReference type="Rhea" id="RHEA-COMP:14739"/>
        <dbReference type="ChEBI" id="CHEBI:29917"/>
        <dbReference type="ChEBI" id="CHEBI:35235"/>
        <dbReference type="ChEBI" id="CHEBI:57972"/>
        <dbReference type="ChEBI" id="CHEBI:64428"/>
        <dbReference type="EC" id="2.8.1.7"/>
    </reaction>
</comment>
<dbReference type="SUPFAM" id="SSF53383">
    <property type="entry name" value="PLP-dependent transferases"/>
    <property type="match status" value="1"/>
</dbReference>